<evidence type="ECO:0008006" key="3">
    <source>
        <dbReference type="Google" id="ProtNLM"/>
    </source>
</evidence>
<reference evidence="1 2" key="1">
    <citation type="submission" date="2016-11" db="EMBL/GenBank/DDBJ databases">
        <title>Study of marine rhodopsin-containing bacteria.</title>
        <authorList>
            <person name="Yoshizawa S."/>
            <person name="Kumagai Y."/>
            <person name="Kogure K."/>
        </authorList>
    </citation>
    <scope>NUCLEOTIDE SEQUENCE [LARGE SCALE GENOMIC DNA]</scope>
    <source>
        <strain evidence="1 2">SAORIC-28</strain>
    </source>
</reference>
<dbReference type="AlphaFoldDB" id="A0A271J1I5"/>
<sequence>MLAPMTRRPLLLALVVLAGCEVPLDPIEASDRVFSLSGYLDTSADTQWVRVEPLARTAGGDPAPIDAVVTLTDLGGGAEVVLEQRVRSFPSGPAHLFWTTADVAPGRTYRLDARRPDGAETTTEVELPAAGTFSVSLVTGPRVCPTVVEVSGAERVVDVQSRYVVLEEGVPVEYRFSHADTFRRQADGSIAASVYYADDARVMGLDPLLDPAFAGVLSSDVVAAVATEDWPDPTGLSLEAVLQIEGFGVEGGVGFVGGAVTERRPFTPGVLESGFGNLLPCTTTP</sequence>
<protein>
    <recommendedName>
        <fullName evidence="3">DUF4249 domain-containing protein</fullName>
    </recommendedName>
</protein>
<evidence type="ECO:0000313" key="1">
    <source>
        <dbReference type="EMBL" id="PAP76579.1"/>
    </source>
</evidence>
<dbReference type="Proteomes" id="UP000216339">
    <property type="component" value="Unassembled WGS sequence"/>
</dbReference>
<comment type="caution">
    <text evidence="1">The sequence shown here is derived from an EMBL/GenBank/DDBJ whole genome shotgun (WGS) entry which is preliminary data.</text>
</comment>
<gene>
    <name evidence="1" type="ORF">BSZ37_09060</name>
</gene>
<keyword evidence="2" id="KW-1185">Reference proteome</keyword>
<proteinExistence type="predicted"/>
<dbReference type="EMBL" id="MQWD01000001">
    <property type="protein sequence ID" value="PAP76579.1"/>
    <property type="molecule type" value="Genomic_DNA"/>
</dbReference>
<organism evidence="1 2">
    <name type="scientific">Rubrivirga marina</name>
    <dbReference type="NCBI Taxonomy" id="1196024"/>
    <lineage>
        <taxon>Bacteria</taxon>
        <taxon>Pseudomonadati</taxon>
        <taxon>Rhodothermota</taxon>
        <taxon>Rhodothermia</taxon>
        <taxon>Rhodothermales</taxon>
        <taxon>Rubricoccaceae</taxon>
        <taxon>Rubrivirga</taxon>
    </lineage>
</organism>
<name>A0A271J1I5_9BACT</name>
<dbReference type="PROSITE" id="PS51257">
    <property type="entry name" value="PROKAR_LIPOPROTEIN"/>
    <property type="match status" value="1"/>
</dbReference>
<evidence type="ECO:0000313" key="2">
    <source>
        <dbReference type="Proteomes" id="UP000216339"/>
    </source>
</evidence>
<accession>A0A271J1I5</accession>